<dbReference type="AlphaFoldDB" id="A0A6N6N3B2"/>
<sequence length="153" mass="17399">MKIEWKIEKKRGNYRPVLKYGITLEDFEVDLAVPQVVLEEALPCPPSAWRSFCYPGQDERANTPTEWHRLVTPSHKQGTAHGELTLPWRGPEAGFDDVREAFERLRRDFEAVLVKTHDSSPLDLVENLELSEETRKHIAAGVASARFLSAVGF</sequence>
<organism evidence="1 2">
    <name type="scientific">Pseudodesulfovibrio senegalensis</name>
    <dbReference type="NCBI Taxonomy" id="1721087"/>
    <lineage>
        <taxon>Bacteria</taxon>
        <taxon>Pseudomonadati</taxon>
        <taxon>Thermodesulfobacteriota</taxon>
        <taxon>Desulfovibrionia</taxon>
        <taxon>Desulfovibrionales</taxon>
        <taxon>Desulfovibrionaceae</taxon>
    </lineage>
</organism>
<name>A0A6N6N3B2_9BACT</name>
<gene>
    <name evidence="1" type="ORF">F8A88_06935</name>
</gene>
<protein>
    <submittedName>
        <fullName evidence="1">Uncharacterized protein</fullName>
    </submittedName>
</protein>
<proteinExistence type="predicted"/>
<dbReference type="OrthoDB" id="5458931at2"/>
<evidence type="ECO:0000313" key="2">
    <source>
        <dbReference type="Proteomes" id="UP000438699"/>
    </source>
</evidence>
<dbReference type="RefSeq" id="WP_151150413.1">
    <property type="nucleotide sequence ID" value="NZ_WAIE01000002.1"/>
</dbReference>
<comment type="caution">
    <text evidence="1">The sequence shown here is derived from an EMBL/GenBank/DDBJ whole genome shotgun (WGS) entry which is preliminary data.</text>
</comment>
<evidence type="ECO:0000313" key="1">
    <source>
        <dbReference type="EMBL" id="KAB1442192.1"/>
    </source>
</evidence>
<reference evidence="1 2" key="1">
    <citation type="journal article" date="2017" name="Int. J. Syst. Evol. Microbiol.">
        <title>Desulfovibrio senegalensis sp. nov., a mesophilic sulfate reducer isolated from marine sediment.</title>
        <authorList>
            <person name="Thioye A."/>
            <person name="Gam Z.B.A."/>
            <person name="Mbengue M."/>
            <person name="Cayol J.L."/>
            <person name="Joseph-Bartoli M."/>
            <person name="Toure-Kane C."/>
            <person name="Labat M."/>
        </authorList>
    </citation>
    <scope>NUCLEOTIDE SEQUENCE [LARGE SCALE GENOMIC DNA]</scope>
    <source>
        <strain evidence="1 2">DSM 101509</strain>
    </source>
</reference>
<keyword evidence="2" id="KW-1185">Reference proteome</keyword>
<dbReference type="EMBL" id="WAIE01000002">
    <property type="protein sequence ID" value="KAB1442192.1"/>
    <property type="molecule type" value="Genomic_DNA"/>
</dbReference>
<accession>A0A6N6N3B2</accession>
<dbReference type="Proteomes" id="UP000438699">
    <property type="component" value="Unassembled WGS sequence"/>
</dbReference>